<gene>
    <name evidence="2" type="ORF">INF35_07350</name>
</gene>
<keyword evidence="3" id="KW-1185">Reference proteome</keyword>
<reference evidence="2 3" key="1">
    <citation type="submission" date="2020-10" db="EMBL/GenBank/DDBJ databases">
        <title>ChiBAC.</title>
        <authorList>
            <person name="Zenner C."/>
            <person name="Hitch T.C.A."/>
            <person name="Clavel T."/>
        </authorList>
    </citation>
    <scope>NUCLEOTIDE SEQUENCE [LARGE SCALE GENOMIC DNA]</scope>
    <source>
        <strain evidence="2 3">DSM 109015</strain>
    </source>
</reference>
<keyword evidence="1" id="KW-0812">Transmembrane</keyword>
<proteinExistence type="predicted"/>
<feature type="transmembrane region" description="Helical" evidence="1">
    <location>
        <begin position="117"/>
        <end position="140"/>
    </location>
</feature>
<feature type="transmembrane region" description="Helical" evidence="1">
    <location>
        <begin position="41"/>
        <end position="61"/>
    </location>
</feature>
<keyword evidence="1" id="KW-1133">Transmembrane helix</keyword>
<dbReference type="Proteomes" id="UP000768567">
    <property type="component" value="Unassembled WGS sequence"/>
</dbReference>
<name>A0ABR9R3A1_9FIRM</name>
<accession>A0ABR9R3A1</accession>
<sequence length="273" mass="30543">MFFNSSKWTEAPKEDASPIRKKGAARFFEVLGRDGLSFYKASMLCCLGCLPGFILMALGFIGSSVLFTLLGGIVGGMLGAPFLCSLIDTILRSLRDEPGFWWVTYKKAWRQNWKDSLLPGFVLGLLSGSWLSMLMILPAMEAVPSIIWICMGAGLIFAAGLFTYAFAQIPLVHLTPAQFLKNCIFFFLGYLPRTLLAAAVQAAYWVLFVLFLPLTLPLMLVTGFWLPWLIAVMVVYQPLDTAFSVEEIIRHRREEELNDSMENHSMFGPRGDD</sequence>
<feature type="transmembrane region" description="Helical" evidence="1">
    <location>
        <begin position="67"/>
        <end position="87"/>
    </location>
</feature>
<keyword evidence="1" id="KW-0472">Membrane</keyword>
<dbReference type="InterPro" id="IPR006938">
    <property type="entry name" value="DUF624"/>
</dbReference>
<feature type="transmembrane region" description="Helical" evidence="1">
    <location>
        <begin position="146"/>
        <end position="167"/>
    </location>
</feature>
<evidence type="ECO:0000313" key="3">
    <source>
        <dbReference type="Proteomes" id="UP000768567"/>
    </source>
</evidence>
<dbReference type="RefSeq" id="WP_193501048.1">
    <property type="nucleotide sequence ID" value="NZ_JADCKC010000002.1"/>
</dbReference>
<organism evidence="2 3">
    <name type="scientific">Gemmiger gallinarum</name>
    <dbReference type="NCBI Taxonomy" id="2779354"/>
    <lineage>
        <taxon>Bacteria</taxon>
        <taxon>Bacillati</taxon>
        <taxon>Bacillota</taxon>
        <taxon>Clostridia</taxon>
        <taxon>Eubacteriales</taxon>
        <taxon>Gemmiger</taxon>
    </lineage>
</organism>
<protein>
    <submittedName>
        <fullName evidence="2">DUF624 domain-containing protein</fullName>
    </submittedName>
</protein>
<comment type="caution">
    <text evidence="2">The sequence shown here is derived from an EMBL/GenBank/DDBJ whole genome shotgun (WGS) entry which is preliminary data.</text>
</comment>
<dbReference type="EMBL" id="JADCKC010000002">
    <property type="protein sequence ID" value="MBE5037597.1"/>
    <property type="molecule type" value="Genomic_DNA"/>
</dbReference>
<evidence type="ECO:0000256" key="1">
    <source>
        <dbReference type="SAM" id="Phobius"/>
    </source>
</evidence>
<feature type="transmembrane region" description="Helical" evidence="1">
    <location>
        <begin position="202"/>
        <end position="226"/>
    </location>
</feature>
<evidence type="ECO:0000313" key="2">
    <source>
        <dbReference type="EMBL" id="MBE5037597.1"/>
    </source>
</evidence>
<dbReference type="Pfam" id="PF04854">
    <property type="entry name" value="DUF624"/>
    <property type="match status" value="1"/>
</dbReference>